<dbReference type="InterPro" id="IPR051531">
    <property type="entry name" value="N-acetyltransferase"/>
</dbReference>
<dbReference type="EMBL" id="VULZ01000008">
    <property type="protein sequence ID" value="MSS15090.1"/>
    <property type="molecule type" value="Genomic_DNA"/>
</dbReference>
<organism evidence="5 6">
    <name type="scientific">Porcincola intestinalis</name>
    <dbReference type="NCBI Taxonomy" id="2606632"/>
    <lineage>
        <taxon>Bacteria</taxon>
        <taxon>Bacillati</taxon>
        <taxon>Bacillota</taxon>
        <taxon>Clostridia</taxon>
        <taxon>Lachnospirales</taxon>
        <taxon>Lachnospiraceae</taxon>
        <taxon>Porcincola</taxon>
    </lineage>
</organism>
<keyword evidence="1 5" id="KW-0808">Transferase</keyword>
<accession>A0A6L5X4F2</accession>
<name>A0A6L5X4F2_9FIRM</name>
<sequence length="210" mass="23667">MVTERLILRPFLERDACSLYEQAKNPAIGLPAGWPPHKSPQESLGVIRNVLSRPEAYAIVLRDTADPVGAVALQNFRLADENGSLLTFYDERRTKSPLVCTMPESGEVQPGVQFEAELGYWLGEKYWGAGLMTEAAQAVIAHGFRDLNLSRIWCGFYRGNERSAATQKRLGFHYHHVNGKAEVKLLGEVREETVNVMTREEWLDDLPLRV</sequence>
<evidence type="ECO:0000256" key="2">
    <source>
        <dbReference type="ARBA" id="ARBA00023315"/>
    </source>
</evidence>
<feature type="domain" description="N-acetyltransferase" evidence="4">
    <location>
        <begin position="5"/>
        <end position="173"/>
    </location>
</feature>
<dbReference type="PANTHER" id="PTHR43792">
    <property type="entry name" value="GNAT FAMILY, PUTATIVE (AFU_ORTHOLOGUE AFUA_3G00765)-RELATED-RELATED"/>
    <property type="match status" value="1"/>
</dbReference>
<dbReference type="GO" id="GO:0008999">
    <property type="term" value="F:protein-N-terminal-alanine acetyltransferase activity"/>
    <property type="evidence" value="ECO:0007669"/>
    <property type="project" value="TreeGrafter"/>
</dbReference>
<dbReference type="InterPro" id="IPR000182">
    <property type="entry name" value="GNAT_dom"/>
</dbReference>
<evidence type="ECO:0000313" key="6">
    <source>
        <dbReference type="Proteomes" id="UP000481852"/>
    </source>
</evidence>
<evidence type="ECO:0000256" key="1">
    <source>
        <dbReference type="ARBA" id="ARBA00022679"/>
    </source>
</evidence>
<comment type="caution">
    <text evidence="5">The sequence shown here is derived from an EMBL/GenBank/DDBJ whole genome shotgun (WGS) entry which is preliminary data.</text>
</comment>
<evidence type="ECO:0000313" key="5">
    <source>
        <dbReference type="EMBL" id="MSS15090.1"/>
    </source>
</evidence>
<dbReference type="InterPro" id="IPR016181">
    <property type="entry name" value="Acyl_CoA_acyltransferase"/>
</dbReference>
<keyword evidence="2" id="KW-0012">Acyltransferase</keyword>
<evidence type="ECO:0000259" key="4">
    <source>
        <dbReference type="Pfam" id="PF13302"/>
    </source>
</evidence>
<gene>
    <name evidence="5" type="ORF">FYJ35_08590</name>
</gene>
<proteinExistence type="inferred from homology"/>
<reference evidence="5 6" key="1">
    <citation type="submission" date="2019-08" db="EMBL/GenBank/DDBJ databases">
        <title>In-depth cultivation of the pig gut microbiome towards novel bacterial diversity and tailored functional studies.</title>
        <authorList>
            <person name="Wylensek D."/>
            <person name="Hitch T.C.A."/>
            <person name="Clavel T."/>
        </authorList>
    </citation>
    <scope>NUCLEOTIDE SEQUENCE [LARGE SCALE GENOMIC DNA]</scope>
    <source>
        <strain evidence="5 6">Oil+RF-744-WCA-WT-11</strain>
    </source>
</reference>
<dbReference type="SUPFAM" id="SSF55729">
    <property type="entry name" value="Acyl-CoA N-acyltransferases (Nat)"/>
    <property type="match status" value="1"/>
</dbReference>
<dbReference type="Gene3D" id="3.40.630.30">
    <property type="match status" value="1"/>
</dbReference>
<protein>
    <submittedName>
        <fullName evidence="5">GNAT family N-acetyltransferase</fullName>
    </submittedName>
</protein>
<evidence type="ECO:0000256" key="3">
    <source>
        <dbReference type="ARBA" id="ARBA00038502"/>
    </source>
</evidence>
<dbReference type="Pfam" id="PF13302">
    <property type="entry name" value="Acetyltransf_3"/>
    <property type="match status" value="1"/>
</dbReference>
<dbReference type="Proteomes" id="UP000481852">
    <property type="component" value="Unassembled WGS sequence"/>
</dbReference>
<dbReference type="PANTHER" id="PTHR43792:SF8">
    <property type="entry name" value="[RIBOSOMAL PROTEIN US5]-ALANINE N-ACETYLTRANSFERASE"/>
    <property type="match status" value="1"/>
</dbReference>
<comment type="similarity">
    <text evidence="3">Belongs to the acetyltransferase family. RimJ subfamily.</text>
</comment>
<dbReference type="GO" id="GO:0005737">
    <property type="term" value="C:cytoplasm"/>
    <property type="evidence" value="ECO:0007669"/>
    <property type="project" value="TreeGrafter"/>
</dbReference>
<keyword evidence="6" id="KW-1185">Reference proteome</keyword>
<dbReference type="AlphaFoldDB" id="A0A6L5X4F2"/>